<keyword evidence="6" id="KW-1185">Reference proteome</keyword>
<evidence type="ECO:0000259" key="4">
    <source>
        <dbReference type="PROSITE" id="PS50949"/>
    </source>
</evidence>
<dbReference type="PROSITE" id="PS50949">
    <property type="entry name" value="HTH_GNTR"/>
    <property type="match status" value="1"/>
</dbReference>
<dbReference type="InterPro" id="IPR028978">
    <property type="entry name" value="Chorismate_lyase_/UTRA_dom_sf"/>
</dbReference>
<feature type="domain" description="HTH gntR-type" evidence="4">
    <location>
        <begin position="1"/>
        <end position="69"/>
    </location>
</feature>
<evidence type="ECO:0000256" key="2">
    <source>
        <dbReference type="ARBA" id="ARBA00023125"/>
    </source>
</evidence>
<dbReference type="SUPFAM" id="SSF46785">
    <property type="entry name" value="Winged helix' DNA-binding domain"/>
    <property type="match status" value="1"/>
</dbReference>
<evidence type="ECO:0000313" key="6">
    <source>
        <dbReference type="Proteomes" id="UP000003094"/>
    </source>
</evidence>
<protein>
    <submittedName>
        <fullName evidence="5">GntR family transcriptional regulator</fullName>
    </submittedName>
</protein>
<reference evidence="5 6" key="1">
    <citation type="journal article" date="2010" name="BMC Genomics">
        <title>Genome sequence of the pattern forming Paenibacillus vortex bacterium reveals potential for thriving in complex environments.</title>
        <authorList>
            <person name="Sirota-Madi A."/>
            <person name="Olender T."/>
            <person name="Helman Y."/>
            <person name="Ingham C."/>
            <person name="Brainis I."/>
            <person name="Roth D."/>
            <person name="Hagi E."/>
            <person name="Brodsky L."/>
            <person name="Leshkowitz D."/>
            <person name="Galatenko V."/>
            <person name="Nikolaev V."/>
            <person name="Mugasimangalam R.C."/>
            <person name="Bransburg-Zabary S."/>
            <person name="Gutnick D.L."/>
            <person name="Lancet D."/>
            <person name="Ben-Jacob E."/>
        </authorList>
    </citation>
    <scope>NUCLEOTIDE SEQUENCE [LARGE SCALE GENOMIC DNA]</scope>
    <source>
        <strain evidence="5 6">V453</strain>
    </source>
</reference>
<sequence length="239" mass="27729">MSEDQEIVDKFIFDIRTGIYEPDDKLPSENEVADLFKIPRMTVRKAYTTLHELGYIYSKQGKGSYVRNRQQQIPLVLSNVSFSKKMIELGFSYQSSNIFCEQISHNKKIYQFLQVGEEIRVFRIGRLRLIDGRPIAFHISYVAESVFDDIAAEGRQITSMFDYYNSKGYTDYTSTTTEISIAFPSKSERELLECSSLIPLLVLESGCVDERTGKVLEHTRVLYRSDYFTYIIKPSHEEE</sequence>
<keyword evidence="3" id="KW-0804">Transcription</keyword>
<dbReference type="Proteomes" id="UP000003094">
    <property type="component" value="Unassembled WGS sequence"/>
</dbReference>
<dbReference type="KEGG" id="pvo:PVOR_21484"/>
<accession>A0A2R9SR94</accession>
<organism evidence="5 6">
    <name type="scientific">Paenibacillus vortex V453</name>
    <dbReference type="NCBI Taxonomy" id="715225"/>
    <lineage>
        <taxon>Bacteria</taxon>
        <taxon>Bacillati</taxon>
        <taxon>Bacillota</taxon>
        <taxon>Bacilli</taxon>
        <taxon>Bacillales</taxon>
        <taxon>Paenibacillaceae</taxon>
        <taxon>Paenibacillus</taxon>
    </lineage>
</organism>
<dbReference type="CDD" id="cd07377">
    <property type="entry name" value="WHTH_GntR"/>
    <property type="match status" value="1"/>
</dbReference>
<dbReference type="InterPro" id="IPR050679">
    <property type="entry name" value="Bact_HTH_transcr_reg"/>
</dbReference>
<dbReference type="SMART" id="SM00866">
    <property type="entry name" value="UTRA"/>
    <property type="match status" value="1"/>
</dbReference>
<dbReference type="GO" id="GO:0045892">
    <property type="term" value="P:negative regulation of DNA-templated transcription"/>
    <property type="evidence" value="ECO:0007669"/>
    <property type="project" value="TreeGrafter"/>
</dbReference>
<dbReference type="SMART" id="SM00345">
    <property type="entry name" value="HTH_GNTR"/>
    <property type="match status" value="1"/>
</dbReference>
<dbReference type="GO" id="GO:0003677">
    <property type="term" value="F:DNA binding"/>
    <property type="evidence" value="ECO:0007669"/>
    <property type="project" value="UniProtKB-KW"/>
</dbReference>
<name>A0A2R9SR94_9BACL</name>
<dbReference type="AlphaFoldDB" id="A0A2R9SR94"/>
<keyword evidence="2" id="KW-0238">DNA-binding</keyword>
<dbReference type="PANTHER" id="PTHR44846:SF1">
    <property type="entry name" value="MANNOSYL-D-GLYCERATE TRANSPORT_METABOLISM SYSTEM REPRESSOR MNGR-RELATED"/>
    <property type="match status" value="1"/>
</dbReference>
<dbReference type="EMBL" id="ADHJ01000037">
    <property type="protein sequence ID" value="EFU39894.1"/>
    <property type="molecule type" value="Genomic_DNA"/>
</dbReference>
<dbReference type="InterPro" id="IPR000524">
    <property type="entry name" value="Tscrpt_reg_HTH_GntR"/>
</dbReference>
<dbReference type="PANTHER" id="PTHR44846">
    <property type="entry name" value="MANNOSYL-D-GLYCERATE TRANSPORT/METABOLISM SYSTEM REPRESSOR MNGR-RELATED"/>
    <property type="match status" value="1"/>
</dbReference>
<dbReference type="InterPro" id="IPR011663">
    <property type="entry name" value="UTRA"/>
</dbReference>
<dbReference type="GO" id="GO:0003700">
    <property type="term" value="F:DNA-binding transcription factor activity"/>
    <property type="evidence" value="ECO:0007669"/>
    <property type="project" value="InterPro"/>
</dbReference>
<evidence type="ECO:0000256" key="1">
    <source>
        <dbReference type="ARBA" id="ARBA00023015"/>
    </source>
</evidence>
<dbReference type="Gene3D" id="3.40.1410.10">
    <property type="entry name" value="Chorismate lyase-like"/>
    <property type="match status" value="1"/>
</dbReference>
<dbReference type="SUPFAM" id="SSF64288">
    <property type="entry name" value="Chorismate lyase-like"/>
    <property type="match status" value="1"/>
</dbReference>
<evidence type="ECO:0000313" key="5">
    <source>
        <dbReference type="EMBL" id="EFU39894.1"/>
    </source>
</evidence>
<evidence type="ECO:0000256" key="3">
    <source>
        <dbReference type="ARBA" id="ARBA00023163"/>
    </source>
</evidence>
<dbReference type="Pfam" id="PF07702">
    <property type="entry name" value="UTRA"/>
    <property type="match status" value="1"/>
</dbReference>
<proteinExistence type="predicted"/>
<dbReference type="PRINTS" id="PR00035">
    <property type="entry name" value="HTHGNTR"/>
</dbReference>
<dbReference type="InterPro" id="IPR036388">
    <property type="entry name" value="WH-like_DNA-bd_sf"/>
</dbReference>
<dbReference type="Gene3D" id="1.10.10.10">
    <property type="entry name" value="Winged helix-like DNA-binding domain superfamily/Winged helix DNA-binding domain"/>
    <property type="match status" value="1"/>
</dbReference>
<dbReference type="RefSeq" id="WP_006211095.1">
    <property type="nucleotide sequence ID" value="NZ_ADHJ01000037.1"/>
</dbReference>
<dbReference type="InterPro" id="IPR036390">
    <property type="entry name" value="WH_DNA-bd_sf"/>
</dbReference>
<keyword evidence="1" id="KW-0805">Transcription regulation</keyword>
<comment type="caution">
    <text evidence="5">The sequence shown here is derived from an EMBL/GenBank/DDBJ whole genome shotgun (WGS) entry which is preliminary data.</text>
</comment>
<gene>
    <name evidence="5" type="ORF">PVOR_21484</name>
</gene>
<dbReference type="Pfam" id="PF00392">
    <property type="entry name" value="GntR"/>
    <property type="match status" value="1"/>
</dbReference>